<keyword evidence="2" id="KW-1185">Reference proteome</keyword>
<accession>A0A1Q3EC54</accession>
<comment type="caution">
    <text evidence="1">The sequence shown here is derived from an EMBL/GenBank/DDBJ whole genome shotgun (WGS) entry which is preliminary data.</text>
</comment>
<protein>
    <submittedName>
        <fullName evidence="1">Uncharacterized protein</fullName>
    </submittedName>
</protein>
<dbReference type="Proteomes" id="UP000188533">
    <property type="component" value="Unassembled WGS sequence"/>
</dbReference>
<evidence type="ECO:0000313" key="2">
    <source>
        <dbReference type="Proteomes" id="UP000188533"/>
    </source>
</evidence>
<reference evidence="1 2" key="2">
    <citation type="submission" date="2017-02" db="EMBL/GenBank/DDBJ databases">
        <title>A genome survey and senescence transcriptome analysis in Lentinula edodes.</title>
        <authorList>
            <person name="Sakamoto Y."/>
            <person name="Nakade K."/>
            <person name="Sato S."/>
            <person name="Yoshida Y."/>
            <person name="Miyazaki K."/>
            <person name="Natsume S."/>
            <person name="Konno N."/>
        </authorList>
    </citation>
    <scope>NUCLEOTIDE SEQUENCE [LARGE SCALE GENOMIC DNA]</scope>
    <source>
        <strain evidence="1 2">NBRC 111202</strain>
    </source>
</reference>
<reference evidence="1 2" key="1">
    <citation type="submission" date="2016-08" db="EMBL/GenBank/DDBJ databases">
        <authorList>
            <consortium name="Lentinula edodes genome sequencing consortium"/>
            <person name="Sakamoto Y."/>
            <person name="Nakade K."/>
            <person name="Sato S."/>
            <person name="Yoshida Y."/>
            <person name="Miyazaki K."/>
            <person name="Natsume S."/>
            <person name="Konno N."/>
        </authorList>
    </citation>
    <scope>NUCLEOTIDE SEQUENCE [LARGE SCALE GENOMIC DNA]</scope>
    <source>
        <strain evidence="1 2">NBRC 111202</strain>
    </source>
</reference>
<gene>
    <name evidence="1" type="ORF">LENED_006601</name>
</gene>
<dbReference type="AlphaFoldDB" id="A0A1Q3EC54"/>
<organism evidence="1 2">
    <name type="scientific">Lentinula edodes</name>
    <name type="common">Shiitake mushroom</name>
    <name type="synonym">Lentinus edodes</name>
    <dbReference type="NCBI Taxonomy" id="5353"/>
    <lineage>
        <taxon>Eukaryota</taxon>
        <taxon>Fungi</taxon>
        <taxon>Dikarya</taxon>
        <taxon>Basidiomycota</taxon>
        <taxon>Agaricomycotina</taxon>
        <taxon>Agaricomycetes</taxon>
        <taxon>Agaricomycetidae</taxon>
        <taxon>Agaricales</taxon>
        <taxon>Marasmiineae</taxon>
        <taxon>Omphalotaceae</taxon>
        <taxon>Lentinula</taxon>
    </lineage>
</organism>
<dbReference type="EMBL" id="BDGU01000209">
    <property type="protein sequence ID" value="GAW04790.1"/>
    <property type="molecule type" value="Genomic_DNA"/>
</dbReference>
<sequence length="163" mass="18248">MNTTTFAFGKLSSRESVYKLSKVLGIQPLLISRIDMARIYTTDLHPFSDDGDVVYTGIVECMPLVQDTGYVGTRADWDMMPPSARAQITQFYGGQNRSTRVDLRESYITRYKLIKTIVFFFSDLNAVVTQSSNDKDALELIHIGDEEGHNQVDYSDGVTGSSL</sequence>
<evidence type="ECO:0000313" key="1">
    <source>
        <dbReference type="EMBL" id="GAW04790.1"/>
    </source>
</evidence>
<proteinExistence type="predicted"/>
<name>A0A1Q3EC54_LENED</name>